<accession>A0A7C6AGF9</accession>
<dbReference type="CDD" id="cd12797">
    <property type="entry name" value="M23_peptidase"/>
    <property type="match status" value="1"/>
</dbReference>
<dbReference type="EMBL" id="DTHJ01000071">
    <property type="protein sequence ID" value="HHS62655.1"/>
    <property type="molecule type" value="Genomic_DNA"/>
</dbReference>
<organism evidence="1">
    <name type="scientific">candidate division WOR-3 bacterium</name>
    <dbReference type="NCBI Taxonomy" id="2052148"/>
    <lineage>
        <taxon>Bacteria</taxon>
        <taxon>Bacteria division WOR-3</taxon>
    </lineage>
</organism>
<proteinExistence type="predicted"/>
<sequence length="402" mass="45810">MLLLLVFSIGWPLSPQDQTHPIGNNWGEFQDYGGSPYMHPGIDVMGITVGRPVYAVQRGIVKAWLTTQAEYHWRLAIADTNISTDSVEAWLYAHIDPNQYHKNVGDIVNPGDLIGYLVQWPVAGFDHCHFARIKDIGATWNTADWAFVRNPLVIITPYNYTAKPVFENAYGNYKFAICNNNTSTYLNPPTTVTGNVDIIAKIYDKTGIPLSQNPVWERMIPMRISYEIHGPQNVPERLSFLFRGYLYYTSNINVVYKDDATCNSRGDYDYRDYYFIVTNTDGDSLIESSDANYSWNTTGFPSGYYWIVVTASDAAGNITKDSMRVQIPGQVVEEEVDHSISSGNFIQLYREIKELLKKQDACLYDVSGRLIEKNRARLNSGIYFIVYKEDGQIRQKKFVLIK</sequence>
<dbReference type="Gene3D" id="2.70.70.10">
    <property type="entry name" value="Glucose Permease (Domain IIA)"/>
    <property type="match status" value="1"/>
</dbReference>
<comment type="caution">
    <text evidence="1">The sequence shown here is derived from an EMBL/GenBank/DDBJ whole genome shotgun (WGS) entry which is preliminary data.</text>
</comment>
<name>A0A7C6AGF9_UNCW3</name>
<evidence type="ECO:0008006" key="2">
    <source>
        <dbReference type="Google" id="ProtNLM"/>
    </source>
</evidence>
<protein>
    <recommendedName>
        <fullName evidence="2">T9SS type A sorting domain-containing protein</fullName>
    </recommendedName>
</protein>
<dbReference type="InterPro" id="IPR011055">
    <property type="entry name" value="Dup_hybrid_motif"/>
</dbReference>
<dbReference type="SUPFAM" id="SSF51261">
    <property type="entry name" value="Duplicated hybrid motif"/>
    <property type="match status" value="1"/>
</dbReference>
<gene>
    <name evidence="1" type="ORF">ENV70_03430</name>
</gene>
<reference evidence="1" key="1">
    <citation type="journal article" date="2020" name="mSystems">
        <title>Genome- and Community-Level Interaction Insights into Carbon Utilization and Element Cycling Functions of Hydrothermarchaeota in Hydrothermal Sediment.</title>
        <authorList>
            <person name="Zhou Z."/>
            <person name="Liu Y."/>
            <person name="Xu W."/>
            <person name="Pan J."/>
            <person name="Luo Z.H."/>
            <person name="Li M."/>
        </authorList>
    </citation>
    <scope>NUCLEOTIDE SEQUENCE [LARGE SCALE GENOMIC DNA]</scope>
    <source>
        <strain evidence="1">SpSt-783</strain>
    </source>
</reference>
<evidence type="ECO:0000313" key="1">
    <source>
        <dbReference type="EMBL" id="HHS62655.1"/>
    </source>
</evidence>
<dbReference type="AlphaFoldDB" id="A0A7C6AGF9"/>